<evidence type="ECO:0000313" key="1">
    <source>
        <dbReference type="EMBL" id="VDN01488.1"/>
    </source>
</evidence>
<protein>
    <submittedName>
        <fullName evidence="3">Ovule protein</fullName>
    </submittedName>
</protein>
<organism evidence="3">
    <name type="scientific">Thelazia callipaeda</name>
    <name type="common">Oriental eyeworm</name>
    <name type="synonym">Parasitic nematode</name>
    <dbReference type="NCBI Taxonomy" id="103827"/>
    <lineage>
        <taxon>Eukaryota</taxon>
        <taxon>Metazoa</taxon>
        <taxon>Ecdysozoa</taxon>
        <taxon>Nematoda</taxon>
        <taxon>Chromadorea</taxon>
        <taxon>Rhabditida</taxon>
        <taxon>Spirurina</taxon>
        <taxon>Spiruromorpha</taxon>
        <taxon>Thelazioidea</taxon>
        <taxon>Thelaziidae</taxon>
        <taxon>Thelazia</taxon>
    </lineage>
</organism>
<sequence>MRNASMNQFEGVVNIREPCAVGQYSSVNEGSVGSHEVRTNIRLDKYEDCMESCEDSPSASAFLSLSSRMSCDGNNCGSVNNVDDSARDDNYNDSRSLFCDSIKESDIWLRACDRHSLLVGYETTASATSTTTGLGPPLITNNKILLSCKCSDLQRSERDSIKISCEAENNCSTRRKHRRKPDGSF</sequence>
<gene>
    <name evidence="1" type="ORF">TCLT_LOCUS4385</name>
</gene>
<evidence type="ECO:0000313" key="3">
    <source>
        <dbReference type="WBParaSite" id="TCLT_0000439601-mRNA-1"/>
    </source>
</evidence>
<keyword evidence="2" id="KW-1185">Reference proteome</keyword>
<proteinExistence type="predicted"/>
<name>A0A0N5CVQ1_THECL</name>
<reference evidence="1 2" key="2">
    <citation type="submission" date="2018-11" db="EMBL/GenBank/DDBJ databases">
        <authorList>
            <consortium name="Pathogen Informatics"/>
        </authorList>
    </citation>
    <scope>NUCLEOTIDE SEQUENCE [LARGE SCALE GENOMIC DNA]</scope>
</reference>
<dbReference type="WBParaSite" id="TCLT_0000439601-mRNA-1">
    <property type="protein sequence ID" value="TCLT_0000439601-mRNA-1"/>
    <property type="gene ID" value="TCLT_0000439601"/>
</dbReference>
<evidence type="ECO:0000313" key="2">
    <source>
        <dbReference type="Proteomes" id="UP000276776"/>
    </source>
</evidence>
<dbReference type="AlphaFoldDB" id="A0A0N5CVQ1"/>
<dbReference type="EMBL" id="UYYF01004287">
    <property type="protein sequence ID" value="VDN01488.1"/>
    <property type="molecule type" value="Genomic_DNA"/>
</dbReference>
<dbReference type="Proteomes" id="UP000276776">
    <property type="component" value="Unassembled WGS sequence"/>
</dbReference>
<accession>A0A0N5CVQ1</accession>
<reference evidence="3" key="1">
    <citation type="submission" date="2017-02" db="UniProtKB">
        <authorList>
            <consortium name="WormBaseParasite"/>
        </authorList>
    </citation>
    <scope>IDENTIFICATION</scope>
</reference>